<dbReference type="AlphaFoldDB" id="A0A2T8IIF1"/>
<reference evidence="1" key="1">
    <citation type="submission" date="2018-04" db="EMBL/GenBank/DDBJ databases">
        <title>WGS assembly of Panicum hallii.</title>
        <authorList>
            <person name="Lovell J."/>
            <person name="Jenkins J."/>
            <person name="Lowry D."/>
            <person name="Mamidi S."/>
            <person name="Sreedasyam A."/>
            <person name="Weng X."/>
            <person name="Barry K."/>
            <person name="Bonette J."/>
            <person name="Campitelli B."/>
            <person name="Daum C."/>
            <person name="Gordon S."/>
            <person name="Gould B."/>
            <person name="Lipzen A."/>
            <person name="Macqueen A."/>
            <person name="Palacio-Mejia J."/>
            <person name="Plott C."/>
            <person name="Shakirov E."/>
            <person name="Shu S."/>
            <person name="Yoshinaga Y."/>
            <person name="Zane M."/>
            <person name="Rokhsar D."/>
            <person name="Grimwood J."/>
            <person name="Schmutz J."/>
            <person name="Juenger T."/>
        </authorList>
    </citation>
    <scope>NUCLEOTIDE SEQUENCE [LARGE SCALE GENOMIC DNA]</scope>
    <source>
        <strain evidence="1">FIL2</strain>
    </source>
</reference>
<accession>A0A2T8IIF1</accession>
<protein>
    <submittedName>
        <fullName evidence="1">Uncharacterized protein</fullName>
    </submittedName>
</protein>
<dbReference type="Gramene" id="PVH37445">
    <property type="protein sequence ID" value="PVH37445"/>
    <property type="gene ID" value="PAHAL_5G005200"/>
</dbReference>
<organism evidence="1">
    <name type="scientific">Panicum hallii</name>
    <dbReference type="NCBI Taxonomy" id="206008"/>
    <lineage>
        <taxon>Eukaryota</taxon>
        <taxon>Viridiplantae</taxon>
        <taxon>Streptophyta</taxon>
        <taxon>Embryophyta</taxon>
        <taxon>Tracheophyta</taxon>
        <taxon>Spermatophyta</taxon>
        <taxon>Magnoliopsida</taxon>
        <taxon>Liliopsida</taxon>
        <taxon>Poales</taxon>
        <taxon>Poaceae</taxon>
        <taxon>PACMAD clade</taxon>
        <taxon>Panicoideae</taxon>
        <taxon>Panicodae</taxon>
        <taxon>Paniceae</taxon>
        <taxon>Panicinae</taxon>
        <taxon>Panicum</taxon>
        <taxon>Panicum sect. Panicum</taxon>
    </lineage>
</organism>
<gene>
    <name evidence="1" type="ORF">PAHAL_5G005200</name>
</gene>
<dbReference type="Proteomes" id="UP000243499">
    <property type="component" value="Chromosome 5"/>
</dbReference>
<dbReference type="EMBL" id="CM008050">
    <property type="protein sequence ID" value="PVH37445.1"/>
    <property type="molecule type" value="Genomic_DNA"/>
</dbReference>
<sequence length="75" mass="8502">MRSCTESLLEVPASRCSKLALFCSLTRPSHLRTAVRFREESELHARQPPTGSEFFACLENFRFGAPFSLPLRSAR</sequence>
<evidence type="ECO:0000313" key="1">
    <source>
        <dbReference type="EMBL" id="PVH37445.1"/>
    </source>
</evidence>
<proteinExistence type="predicted"/>
<name>A0A2T8IIF1_9POAL</name>